<keyword evidence="3" id="KW-1133">Transmembrane helix</keyword>
<feature type="transmembrane region" description="Helical" evidence="3">
    <location>
        <begin position="134"/>
        <end position="156"/>
    </location>
</feature>
<dbReference type="CDD" id="cd22249">
    <property type="entry name" value="UDM1_RNF168_RNF169-like"/>
    <property type="match status" value="1"/>
</dbReference>
<evidence type="ECO:0000313" key="4">
    <source>
        <dbReference type="EMBL" id="KTD03034.1"/>
    </source>
</evidence>
<keyword evidence="1" id="KW-0175">Coiled coil</keyword>
<feature type="transmembrane region" description="Helical" evidence="3">
    <location>
        <begin position="572"/>
        <end position="594"/>
    </location>
</feature>
<keyword evidence="5" id="KW-1185">Reference proteome</keyword>
<feature type="transmembrane region" description="Helical" evidence="3">
    <location>
        <begin position="420"/>
        <end position="440"/>
    </location>
</feature>
<feature type="compositionally biased region" description="Acidic residues" evidence="2">
    <location>
        <begin position="630"/>
        <end position="648"/>
    </location>
</feature>
<feature type="transmembrane region" description="Helical" evidence="3">
    <location>
        <begin position="308"/>
        <end position="332"/>
    </location>
</feature>
<feature type="coiled-coil region" evidence="1">
    <location>
        <begin position="231"/>
        <end position="258"/>
    </location>
</feature>
<feature type="transmembrane region" description="Helical" evidence="3">
    <location>
        <begin position="89"/>
        <end position="114"/>
    </location>
</feature>
<protein>
    <submittedName>
        <fullName evidence="4">Transmembrane protein</fullName>
    </submittedName>
</protein>
<sequence>MLCDKITDGLPQYVLHSPKMKFLLPSWLKPVTMRASWPPLKRTMTADCTSLLKNHLPRSDAPLENIRIFAKNSVEYLEKLGEKLHEKRYIYGLFGGLDGLNLAFSMESFVFGLLPNHGPLNASDLMHNWMFSPAGIAITVVGTIGLSFFSALGNFFEEKDQRAAARFFAVYWPYVRDVLKATKNTWRGARNALQLVKMLDKSSIPLENFNAMSLGFGLVMGAFSASMRVAIRYMDAERKRLSKQNEKLLKEIKALKYNDYTLEKLSEIRAGIQTHSLEKRALRMSLAAVNGTVDTMYLQMGMLTLVSLAPGVMIGMTACVAVFSIALILGRIHEEYEEQRKMRASETRVLLALAGKEVALHFRELQSMMLDSATSEEELEAKRKAMLQAAQDFQTHQKTLESLTAPTLLGATMMGVRNGLSANSALSGIMFFVAAILMLSSTAFPPALLITWVSLCMASLIAFSVHGMISHLLQKPETPAEPCDMGTQNINDFLETLKAQEQTIQNLDPEAIEHALNDSQDYDDLPQSPLQDWFEVLRCLFSGAGKGEKFSDNILVRVQVSDDAGHWHDTPLMFAISAVFALISAPIFALRALANRIGKNVADRAKTSIIEEIEDYSDSPDRLATSPALGEDDDEQDDDTPEQTEENPENLSQTPPPAQALIHPQPLISHPVSTEIPVPKRSSSQSPVFSFFSPASPLPVRPSTATGITRTSDRVVDSDSDHCTSCADNTPETFDDALILPPAMPQGTPTTVYAASPGF</sequence>
<name>A0A0W0U5K7_9GAMM</name>
<evidence type="ECO:0000256" key="1">
    <source>
        <dbReference type="SAM" id="Coils"/>
    </source>
</evidence>
<evidence type="ECO:0000256" key="3">
    <source>
        <dbReference type="SAM" id="Phobius"/>
    </source>
</evidence>
<dbReference type="PATRIC" id="fig|45065.4.peg.625"/>
<evidence type="ECO:0000313" key="5">
    <source>
        <dbReference type="Proteomes" id="UP000054785"/>
    </source>
</evidence>
<organism evidence="4 5">
    <name type="scientific">Legionella geestiana</name>
    <dbReference type="NCBI Taxonomy" id="45065"/>
    <lineage>
        <taxon>Bacteria</taxon>
        <taxon>Pseudomonadati</taxon>
        <taxon>Pseudomonadota</taxon>
        <taxon>Gammaproteobacteria</taxon>
        <taxon>Legionellales</taxon>
        <taxon>Legionellaceae</taxon>
        <taxon>Legionella</taxon>
    </lineage>
</organism>
<dbReference type="EMBL" id="LNYC01000014">
    <property type="protein sequence ID" value="KTD03034.1"/>
    <property type="molecule type" value="Genomic_DNA"/>
</dbReference>
<reference evidence="4 5" key="1">
    <citation type="submission" date="2015-11" db="EMBL/GenBank/DDBJ databases">
        <title>Genomic analysis of 38 Legionella species identifies large and diverse effector repertoires.</title>
        <authorList>
            <person name="Burstein D."/>
            <person name="Amaro F."/>
            <person name="Zusman T."/>
            <person name="Lifshitz Z."/>
            <person name="Cohen O."/>
            <person name="Gilbert J.A."/>
            <person name="Pupko T."/>
            <person name="Shuman H.A."/>
            <person name="Segal G."/>
        </authorList>
    </citation>
    <scope>NUCLEOTIDE SEQUENCE [LARGE SCALE GENOMIC DNA]</scope>
    <source>
        <strain evidence="4 5">ATCC 49504</strain>
    </source>
</reference>
<dbReference type="Proteomes" id="UP000054785">
    <property type="component" value="Unassembled WGS sequence"/>
</dbReference>
<feature type="transmembrane region" description="Helical" evidence="3">
    <location>
        <begin position="446"/>
        <end position="465"/>
    </location>
</feature>
<dbReference type="AlphaFoldDB" id="A0A0W0U5K7"/>
<proteinExistence type="predicted"/>
<keyword evidence="3" id="KW-0472">Membrane</keyword>
<evidence type="ECO:0000256" key="2">
    <source>
        <dbReference type="SAM" id="MobiDB-lite"/>
    </source>
</evidence>
<feature type="region of interest" description="Disordered" evidence="2">
    <location>
        <begin position="612"/>
        <end position="663"/>
    </location>
</feature>
<keyword evidence="3 4" id="KW-0812">Transmembrane</keyword>
<comment type="caution">
    <text evidence="4">The sequence shown here is derived from an EMBL/GenBank/DDBJ whole genome shotgun (WGS) entry which is preliminary data.</text>
</comment>
<accession>A0A0W0U5K7</accession>
<dbReference type="STRING" id="45065.Lgee_0584"/>
<gene>
    <name evidence="4" type="ORF">Lgee_0584</name>
</gene>